<gene>
    <name evidence="1" type="ORF">AW08_02882</name>
</gene>
<sequence length="1091" mass="119928">MAKISTKPWHKVVDLRPDIRSGELSQKEFAADLYDVMMERNRSVYHDPKEFFGLTYPTTKLRDLARDVVLRLAGKSEKAVRQLQLTYGGGKTHALITLVHLTAAPDKLPKLPAVDEFITHIGTVPAKARIAALVFDQLDLETGMDVKAPDGTVRRFRMPWSALAWQLGGTTGLQVLGRADGERDTAPATNVLEELLALPGKEGLATLVLLDEVLMWARQVVGADTAWLGKAEYFFQCLTQAAGRVPGCALVASLLASDPAQSDELGKKIEKALYETFQRVSDAGVQPVERQDVAEVLRRRLLAPASYTQRADWKQQVVSALNGICELDEQTKKNRSLEEDRFLAAFPFHPNLTDAFFEKWTQLEGFQRTRGVLRTFALALRDAEKWGDPTPVIGPAAFLAAPTDFALTDATRELATIARTEQYEGKRQDWQAILEGEIKKAREIQEEGFGLKFREIEQAVVATFLHSQPIGQKARTRELLVMLGANGPDRIDLAKGLARWADVSWYLDDTFTAEKEGNLPKVWRLGSRPNLRQMHHDARQHVSGTVLDELLEREIGQIRRLTEGARTMGAAVHMLPSRAADIEDDGEFHYAVLGPKAASESGKPSAEARRFIDETTVADRPRATNRNAVVLAVPSRDGIELAREKLRDLLAWDKVRELLKSRDDIEPVRFAQLDANLRAARGEMTSQLIMAYCVVVTVNEANEVAAFRLPIDNQPLFIKIVNERRARIESTAVNAEALLPGGPYDLWQAAEKSRYVKDLVGAFASTARLPKMLNRGAILDTLLLGCVAGDFVLQVTRADRSVRTFWRSRPDDLALRDPSLEVVLPDAATLVDLDAALLAPGILPGLWQTDAINLSDAAAYFSGKHCVPIDKGGYTEPLSIPGASAEAIKGAVAAAVKSGRVWLLNGTISVCGDDVPAGFLTDEAQLLPPPAPLSTADLLPANLPAAWAERVTTAHLIHASLSNKRGKPLPWAPVRQALDEAFRLGVLERTADSHDWPTDFGGAAGVKFVRTGIKEPPPKKGYGARQLMAELRPNEIQDLADQLGELTKAAAGHDLKFSLRIELGTEKEPPDEVVVQMNRILGGIKTGMRLE</sequence>
<dbReference type="InterPro" id="IPR007555">
    <property type="entry name" value="DUF499"/>
</dbReference>
<evidence type="ECO:0000313" key="1">
    <source>
        <dbReference type="EMBL" id="EXI65857.1"/>
    </source>
</evidence>
<dbReference type="AlphaFoldDB" id="A0A011NMG3"/>
<accession>A0A011NMG3</accession>
<dbReference type="EMBL" id="JFAX01000018">
    <property type="protein sequence ID" value="EXI65857.1"/>
    <property type="molecule type" value="Genomic_DNA"/>
</dbReference>
<evidence type="ECO:0000313" key="2">
    <source>
        <dbReference type="Proteomes" id="UP000020218"/>
    </source>
</evidence>
<name>A0A011NMG3_9PROT</name>
<reference evidence="1" key="1">
    <citation type="submission" date="2014-02" db="EMBL/GenBank/DDBJ databases">
        <title>Expanding our view of genomic diversity in Candidatus Accumulibacter clades.</title>
        <authorList>
            <person name="Skennerton C.T."/>
            <person name="Barr J.J."/>
            <person name="Slater F.R."/>
            <person name="Bond P.L."/>
            <person name="Tyson G.W."/>
        </authorList>
    </citation>
    <scope>NUCLEOTIDE SEQUENCE [LARGE SCALE GENOMIC DNA]</scope>
</reference>
<keyword evidence="2" id="KW-1185">Reference proteome</keyword>
<proteinExistence type="predicted"/>
<dbReference type="Proteomes" id="UP000020218">
    <property type="component" value="Unassembled WGS sequence"/>
</dbReference>
<comment type="caution">
    <text evidence="1">The sequence shown here is derived from an EMBL/GenBank/DDBJ whole genome shotgun (WGS) entry which is preliminary data.</text>
</comment>
<evidence type="ECO:0008006" key="3">
    <source>
        <dbReference type="Google" id="ProtNLM"/>
    </source>
</evidence>
<organism evidence="1 2">
    <name type="scientific">Candidatus Accumulibacter adjunctus</name>
    <dbReference type="NCBI Taxonomy" id="1454001"/>
    <lineage>
        <taxon>Bacteria</taxon>
        <taxon>Pseudomonadati</taxon>
        <taxon>Pseudomonadota</taxon>
        <taxon>Betaproteobacteria</taxon>
        <taxon>Candidatus Accumulibacter</taxon>
    </lineage>
</organism>
<protein>
    <recommendedName>
        <fullName evidence="3">ATP-binding protein</fullName>
    </recommendedName>
</protein>
<dbReference type="PATRIC" id="fig|1454001.3.peg.2949"/>
<dbReference type="Pfam" id="PF04465">
    <property type="entry name" value="DUF499"/>
    <property type="match status" value="1"/>
</dbReference>
<dbReference type="STRING" id="1454001.AW08_02882"/>